<keyword evidence="5" id="KW-0418">Kinase</keyword>
<dbReference type="Gene3D" id="6.10.340.10">
    <property type="match status" value="1"/>
</dbReference>
<sequence>MTSTERGPSWSERLNPRNWNLAAKLVVVGLVPTLLALALGVLRVSDQADTAAALSQSSRLLDVRAQVSAAADALRAERNSAVLYVAGNRAGDRGPLRNDTAATDAQLTKLRDSIGDASTLDRTTASALQRAQGSLGQLSVLRSETLDSQTPVDDVTNRYTAVVEQVDVFERALLRQLRTPEAAGLADALTAVTTAKEQLALQHTVLGGAIAAGQLRPADVAAATATNGSFADAATEYQVALTPEQATQFGNFATDPANANRQRIENEILATAPNRPLTVDPTAWNQAYQASVDALDKAGAGIGDALTASSTAAQENASNQAGINSVILMLGLLLAVTIMVLVARSLIRSLQVLRNSALDVAEKRLPQAVESMRAGETPNANVEPVPLSSRDEVGQVARAFDAVHGQAVRLAADQAALQANVSSMFVNLSRRSQALVERQLQLIEQLESNEQDPDQLSNLFQLDHLATRMRRNSENLLVLAGTDLSKRNVAPVPVVDVLRAAVSEIEQYQRIVVQAPPTATVMGRAASDLVHLLAELLDNATNFSPPDSQVVMSTTRTADGSILVEIADRGVGMADHELSDANQRLGGPSSIDVSASRRMGLFVVGRLAARHGIGVRLGTSAVGAPGGLTASVTVPSYLIPSSEPEPERPTGGALPPAPSAPGYPQGGGSTPQRTGTNGHGRTGSLSSLVAGNDGPMSPAGAFQPAPTPLDEHPSFPSMPLNGAGPALPTRRPGSSLRPDGSLAGQNGPARGDQDAGETRPQNDQPRNGVQPPSTPGQQPVEQSGGTPAVPGETDAAQGPAVERSGANPSVPRAFDARPASPQGFTPGTTANGSGPADQRPRIISAPAVPPAPPTAPIRSVSPVEPAGAPAAERPEATGPSTEQSAPSEQSVQSTPAAAEASGAPQASETAAAQRAVPEMPARRPDPRDATATPPPAGPGPVAQPMRPVIPPATSRPRDGLFAPSVPMTAEPNRPGQFRRTGPEARPSDQFDPQQTTPIFEEIASAWFRSNRPVPVNWATEGKGGGTPAGPGTPPA</sequence>
<dbReference type="InterPro" id="IPR013587">
    <property type="entry name" value="Nitrate/nitrite_sensing"/>
</dbReference>
<keyword evidence="6" id="KW-0902">Two-component regulatory system</keyword>
<evidence type="ECO:0000256" key="2">
    <source>
        <dbReference type="ARBA" id="ARBA00012438"/>
    </source>
</evidence>
<feature type="non-terminal residue" evidence="10">
    <location>
        <position position="1035"/>
    </location>
</feature>
<name>A0ABX1SN13_9PSEU</name>
<feature type="compositionally biased region" description="Low complexity" evidence="7">
    <location>
        <begin position="856"/>
        <end position="879"/>
    </location>
</feature>
<feature type="transmembrane region" description="Helical" evidence="8">
    <location>
        <begin position="326"/>
        <end position="347"/>
    </location>
</feature>
<comment type="caution">
    <text evidence="10">The sequence shown here is derived from an EMBL/GenBank/DDBJ whole genome shotgun (WGS) entry which is preliminary data.</text>
</comment>
<evidence type="ECO:0000256" key="4">
    <source>
        <dbReference type="ARBA" id="ARBA00022679"/>
    </source>
</evidence>
<dbReference type="PANTHER" id="PTHR44936">
    <property type="entry name" value="SENSOR PROTEIN CREC"/>
    <property type="match status" value="1"/>
</dbReference>
<reference evidence="10 11" key="1">
    <citation type="submission" date="2020-04" db="EMBL/GenBank/DDBJ databases">
        <authorList>
            <person name="Klaysubun C."/>
            <person name="Duangmal K."/>
            <person name="Lipun K."/>
        </authorList>
    </citation>
    <scope>NUCLEOTIDE SEQUENCE [LARGE SCALE GENOMIC DNA]</scope>
    <source>
        <strain evidence="10 11">K10HN5</strain>
    </source>
</reference>
<keyword evidence="3" id="KW-0597">Phosphoprotein</keyword>
<feature type="domain" description="Histidine kinase/HSP90-like ATPase" evidence="9">
    <location>
        <begin position="524"/>
        <end position="638"/>
    </location>
</feature>
<accession>A0ABX1SN13</accession>
<dbReference type="InterPro" id="IPR003594">
    <property type="entry name" value="HATPase_dom"/>
</dbReference>
<keyword evidence="4" id="KW-0808">Transferase</keyword>
<keyword evidence="8" id="KW-0812">Transmembrane</keyword>
<evidence type="ECO:0000256" key="8">
    <source>
        <dbReference type="SAM" id="Phobius"/>
    </source>
</evidence>
<dbReference type="EC" id="2.7.13.3" evidence="2"/>
<dbReference type="Pfam" id="PF08376">
    <property type="entry name" value="NIT"/>
    <property type="match status" value="1"/>
</dbReference>
<dbReference type="Gene3D" id="3.30.565.10">
    <property type="entry name" value="Histidine kinase-like ATPase, C-terminal domain"/>
    <property type="match status" value="1"/>
</dbReference>
<dbReference type="SMART" id="SM00387">
    <property type="entry name" value="HATPase_c"/>
    <property type="match status" value="1"/>
</dbReference>
<feature type="compositionally biased region" description="Polar residues" evidence="7">
    <location>
        <begin position="759"/>
        <end position="785"/>
    </location>
</feature>
<keyword evidence="8" id="KW-0472">Membrane</keyword>
<dbReference type="Pfam" id="PF02518">
    <property type="entry name" value="HATPase_c"/>
    <property type="match status" value="1"/>
</dbReference>
<dbReference type="InterPro" id="IPR050980">
    <property type="entry name" value="2C_sensor_his_kinase"/>
</dbReference>
<evidence type="ECO:0000256" key="6">
    <source>
        <dbReference type="ARBA" id="ARBA00023012"/>
    </source>
</evidence>
<comment type="catalytic activity">
    <reaction evidence="1">
        <text>ATP + protein L-histidine = ADP + protein N-phospho-L-histidine.</text>
        <dbReference type="EC" id="2.7.13.3"/>
    </reaction>
</comment>
<dbReference type="EMBL" id="JAAXLA010000102">
    <property type="protein sequence ID" value="NMI01807.1"/>
    <property type="molecule type" value="Genomic_DNA"/>
</dbReference>
<gene>
    <name evidence="10" type="ORF">HF526_31605</name>
</gene>
<keyword evidence="11" id="KW-1185">Reference proteome</keyword>
<evidence type="ECO:0000256" key="3">
    <source>
        <dbReference type="ARBA" id="ARBA00022553"/>
    </source>
</evidence>
<proteinExistence type="predicted"/>
<dbReference type="PANTHER" id="PTHR44936:SF9">
    <property type="entry name" value="SENSOR PROTEIN CREC"/>
    <property type="match status" value="1"/>
</dbReference>
<feature type="compositionally biased region" description="Low complexity" evidence="7">
    <location>
        <begin position="895"/>
        <end position="908"/>
    </location>
</feature>
<evidence type="ECO:0000313" key="10">
    <source>
        <dbReference type="EMBL" id="NMI01807.1"/>
    </source>
</evidence>
<protein>
    <recommendedName>
        <fullName evidence="2">histidine kinase</fullName>
        <ecNumber evidence="2">2.7.13.3</ecNumber>
    </recommendedName>
</protein>
<feature type="region of interest" description="Disordered" evidence="7">
    <location>
        <begin position="1014"/>
        <end position="1035"/>
    </location>
</feature>
<feature type="region of interest" description="Disordered" evidence="7">
    <location>
        <begin position="638"/>
        <end position="993"/>
    </location>
</feature>
<keyword evidence="8" id="KW-1133">Transmembrane helix</keyword>
<dbReference type="InterPro" id="IPR036890">
    <property type="entry name" value="HATPase_C_sf"/>
</dbReference>
<evidence type="ECO:0000313" key="11">
    <source>
        <dbReference type="Proteomes" id="UP000820669"/>
    </source>
</evidence>
<evidence type="ECO:0000256" key="1">
    <source>
        <dbReference type="ARBA" id="ARBA00000085"/>
    </source>
</evidence>
<dbReference type="Proteomes" id="UP000820669">
    <property type="component" value="Unassembled WGS sequence"/>
</dbReference>
<evidence type="ECO:0000256" key="7">
    <source>
        <dbReference type="SAM" id="MobiDB-lite"/>
    </source>
</evidence>
<feature type="compositionally biased region" description="Polar residues" evidence="7">
    <location>
        <begin position="822"/>
        <end position="832"/>
    </location>
</feature>
<dbReference type="SUPFAM" id="SSF55874">
    <property type="entry name" value="ATPase domain of HSP90 chaperone/DNA topoisomerase II/histidine kinase"/>
    <property type="match status" value="1"/>
</dbReference>
<feature type="transmembrane region" description="Helical" evidence="8">
    <location>
        <begin position="21"/>
        <end position="42"/>
    </location>
</feature>
<evidence type="ECO:0000256" key="5">
    <source>
        <dbReference type="ARBA" id="ARBA00022777"/>
    </source>
</evidence>
<dbReference type="RefSeq" id="WP_169385323.1">
    <property type="nucleotide sequence ID" value="NZ_JAAXLA010000102.1"/>
</dbReference>
<organism evidence="10 11">
    <name type="scientific">Pseudonocardia acidicola</name>
    <dbReference type="NCBI Taxonomy" id="2724939"/>
    <lineage>
        <taxon>Bacteria</taxon>
        <taxon>Bacillati</taxon>
        <taxon>Actinomycetota</taxon>
        <taxon>Actinomycetes</taxon>
        <taxon>Pseudonocardiales</taxon>
        <taxon>Pseudonocardiaceae</taxon>
        <taxon>Pseudonocardia</taxon>
    </lineage>
</organism>
<feature type="compositionally biased region" description="Polar residues" evidence="7">
    <location>
        <begin position="880"/>
        <end position="894"/>
    </location>
</feature>
<evidence type="ECO:0000259" key="9">
    <source>
        <dbReference type="SMART" id="SM00387"/>
    </source>
</evidence>